<evidence type="ECO:0000313" key="1">
    <source>
        <dbReference type="EMBL" id="QHN39331.1"/>
    </source>
</evidence>
<dbReference type="Gene3D" id="1.20.120.450">
    <property type="entry name" value="dinb family like domain"/>
    <property type="match status" value="1"/>
</dbReference>
<dbReference type="InterPro" id="IPR007061">
    <property type="entry name" value="MST-like"/>
</dbReference>
<reference evidence="1" key="1">
    <citation type="journal article" date="2021" name="Nat. Microbiol.">
        <title>Cocultivation of an ultrasmall environmental parasitic bacterium with lytic ability against bacteria associated with wastewater foams.</title>
        <authorList>
            <person name="Batinovic S."/>
            <person name="Rose J.J.A."/>
            <person name="Ratcliffe J."/>
            <person name="Seviour R.J."/>
            <person name="Petrovski S."/>
        </authorList>
    </citation>
    <scope>NUCLEOTIDE SEQUENCE</scope>
    <source>
        <strain evidence="1">CON44</strain>
    </source>
</reference>
<accession>A0A857KWF1</accession>
<dbReference type="AlphaFoldDB" id="A0A857KWF1"/>
<dbReference type="SUPFAM" id="SSF109854">
    <property type="entry name" value="DinB/YfiT-like putative metalloenzymes"/>
    <property type="match status" value="1"/>
</dbReference>
<proteinExistence type="predicted"/>
<protein>
    <submittedName>
        <fullName evidence="1">DUF664 domain-containing protein</fullName>
    </submittedName>
</protein>
<gene>
    <name evidence="1" type="ORF">GII30_09310</name>
</gene>
<dbReference type="InterPro" id="IPR034660">
    <property type="entry name" value="DinB/YfiT-like"/>
</dbReference>
<dbReference type="Pfam" id="PF04978">
    <property type="entry name" value="MST"/>
    <property type="match status" value="1"/>
</dbReference>
<dbReference type="EMBL" id="CP045810">
    <property type="protein sequence ID" value="QHN39331.1"/>
    <property type="molecule type" value="Genomic_DNA"/>
</dbReference>
<dbReference type="RefSeq" id="WP_005184994.1">
    <property type="nucleotide sequence ID" value="NZ_CP045804.1"/>
</dbReference>
<name>A0A857KWF1_9ACTN</name>
<sequence length="185" mass="20716">MGLYTAVTVPDVTGEKLELLTILADQRNLFRVTVRNLTEEQARRRTTVSELTLGGLVKHLASGDRSTAKVITERDEDAEVDMVALAHNYELLPDETLADWLTEFDAATEAFDQVIVLVDSLDEAIPQPTAPWAPEREWSTVRTMVLNKIREYAHHNGHADIIREALDGQTTMAAISEGQEWADQF</sequence>
<organism evidence="1">
    <name type="scientific">Gordonia amarae</name>
    <dbReference type="NCBI Taxonomy" id="36821"/>
    <lineage>
        <taxon>Bacteria</taxon>
        <taxon>Bacillati</taxon>
        <taxon>Actinomycetota</taxon>
        <taxon>Actinomycetes</taxon>
        <taxon>Mycobacteriales</taxon>
        <taxon>Gordoniaceae</taxon>
        <taxon>Gordonia</taxon>
    </lineage>
</organism>